<gene>
    <name evidence="1" type="ORF">MQC88_08320</name>
</gene>
<accession>A0ABT0A4Q7</accession>
<evidence type="ECO:0000313" key="2">
    <source>
        <dbReference type="Proteomes" id="UP001165423"/>
    </source>
</evidence>
<reference evidence="1 2" key="1">
    <citation type="submission" date="2022-03" db="EMBL/GenBank/DDBJ databases">
        <title>Luteimonas soily sp. nov., a novel bacterium isolated from the soil.</title>
        <authorList>
            <person name="Zhang X."/>
        </authorList>
    </citation>
    <scope>NUCLEOTIDE SEQUENCE [LARGE SCALE GENOMIC DNA]</scope>
    <source>
        <strain evidence="1 2">50</strain>
    </source>
</reference>
<evidence type="ECO:0000313" key="1">
    <source>
        <dbReference type="EMBL" id="MCJ0825959.1"/>
    </source>
</evidence>
<keyword evidence="2" id="KW-1185">Reference proteome</keyword>
<protein>
    <submittedName>
        <fullName evidence="1">Uncharacterized protein</fullName>
    </submittedName>
</protein>
<proteinExistence type="predicted"/>
<sequence length="290" mass="31270">MANAPTVGGRHLPAPAGVGLGTTCFYINRGKRRNGRDGYLIECVCYVNGVAPEQTTPDFTANSLPINANPIVDPATGQTRQVIHSYRALFYGQCAVIEVEKGGGGTATLALALTSLLRAHVDPTLPGIELMDVLGADLRRSIAAAGGVERISARLATSTTNRMRPLSFRLSRLKQWAGGRAVVHADIEFPDGENINKGIAALDEYAADSGLDAVAVHLRDGQKITGLRKYVEKRRMDIAVNPSGAYNMADIEDTMWNYLDELRRPDNDGWRIIDSDGRPAGARVIDQDDG</sequence>
<organism evidence="1 2">
    <name type="scientific">Cognatiluteimonas sedimenti</name>
    <dbReference type="NCBI Taxonomy" id="2927791"/>
    <lineage>
        <taxon>Bacteria</taxon>
        <taxon>Pseudomonadati</taxon>
        <taxon>Pseudomonadota</taxon>
        <taxon>Gammaproteobacteria</taxon>
        <taxon>Lysobacterales</taxon>
        <taxon>Lysobacteraceae</taxon>
        <taxon>Cognatiluteimonas</taxon>
    </lineage>
</organism>
<name>A0ABT0A4Q7_9GAMM</name>
<dbReference type="EMBL" id="JALGCL010000002">
    <property type="protein sequence ID" value="MCJ0825959.1"/>
    <property type="molecule type" value="Genomic_DNA"/>
</dbReference>
<comment type="caution">
    <text evidence="1">The sequence shown here is derived from an EMBL/GenBank/DDBJ whole genome shotgun (WGS) entry which is preliminary data.</text>
</comment>
<dbReference type="Proteomes" id="UP001165423">
    <property type="component" value="Unassembled WGS sequence"/>
</dbReference>
<dbReference type="RefSeq" id="WP_243320970.1">
    <property type="nucleotide sequence ID" value="NZ_JALGCL010000002.1"/>
</dbReference>